<comment type="caution">
    <text evidence="1">The sequence shown here is derived from an EMBL/GenBank/DDBJ whole genome shotgun (WGS) entry which is preliminary data.</text>
</comment>
<proteinExistence type="predicted"/>
<gene>
    <name evidence="1" type="ORF">JZO67_001180</name>
</gene>
<sequence length="45" mass="5112">MLEVDTVAGDAGKESTATKYLIFVLDYDKLYKDQSYLLDVSTYNN</sequence>
<evidence type="ECO:0000313" key="2">
    <source>
        <dbReference type="Proteomes" id="UP000664357"/>
    </source>
</evidence>
<keyword evidence="2" id="KW-1185">Reference proteome</keyword>
<dbReference type="Proteomes" id="UP000664357">
    <property type="component" value="Unassembled WGS sequence"/>
</dbReference>
<protein>
    <submittedName>
        <fullName evidence="1">Uncharacterized protein</fullName>
    </submittedName>
</protein>
<name>A0ABV0EKT5_9ENTE</name>
<evidence type="ECO:0000313" key="1">
    <source>
        <dbReference type="EMBL" id="MEO1769229.1"/>
    </source>
</evidence>
<dbReference type="RefSeq" id="WP_207703259.1">
    <property type="nucleotide sequence ID" value="NZ_JAFREL020000001.1"/>
</dbReference>
<accession>A0ABV0EKT5</accession>
<organism evidence="1 2">
    <name type="scientific">Candidatus Enterococcus ferrettii</name>
    <dbReference type="NCBI Taxonomy" id="2815324"/>
    <lineage>
        <taxon>Bacteria</taxon>
        <taxon>Bacillati</taxon>
        <taxon>Bacillota</taxon>
        <taxon>Bacilli</taxon>
        <taxon>Lactobacillales</taxon>
        <taxon>Enterococcaceae</taxon>
        <taxon>Enterococcus</taxon>
    </lineage>
</organism>
<dbReference type="EMBL" id="JAFREL020000001">
    <property type="protein sequence ID" value="MEO1769229.1"/>
    <property type="molecule type" value="Genomic_DNA"/>
</dbReference>
<reference evidence="1 2" key="1">
    <citation type="submission" date="2024-02" db="EMBL/GenBank/DDBJ databases">
        <title>The Genome Sequence of Enterococcus sp. DIV0159.</title>
        <authorList>
            <person name="Earl A."/>
            <person name="Manson A."/>
            <person name="Gilmore M."/>
            <person name="Sanders J."/>
            <person name="Shea T."/>
            <person name="Howe W."/>
            <person name="Livny J."/>
            <person name="Cuomo C."/>
            <person name="Neafsey D."/>
            <person name="Birren B."/>
        </authorList>
    </citation>
    <scope>NUCLEOTIDE SEQUENCE [LARGE SCALE GENOMIC DNA]</scope>
    <source>
        <strain evidence="1 2">665A</strain>
    </source>
</reference>